<feature type="non-terminal residue" evidence="1">
    <location>
        <position position="140"/>
    </location>
</feature>
<reference evidence="1" key="1">
    <citation type="submission" date="2019-07" db="EMBL/GenBank/DDBJ databases">
        <title>Biological characteristics of mucoid Acinetobacter baumannii from a general hospital in China.</title>
        <authorList>
            <person name="Hua X."/>
            <person name="Yu Y."/>
        </authorList>
    </citation>
    <scope>NUCLEOTIDE SEQUENCE [LARGE SCALE GENOMIC DNA]</scope>
    <source>
        <strain evidence="1">N41</strain>
    </source>
</reference>
<feature type="non-terminal residue" evidence="1">
    <location>
        <position position="1"/>
    </location>
</feature>
<accession>A0ABD5DEQ6</accession>
<organism evidence="1">
    <name type="scientific">Acinetobacter baumannii</name>
    <dbReference type="NCBI Taxonomy" id="470"/>
    <lineage>
        <taxon>Bacteria</taxon>
        <taxon>Pseudomonadati</taxon>
        <taxon>Pseudomonadota</taxon>
        <taxon>Gammaproteobacteria</taxon>
        <taxon>Moraxellales</taxon>
        <taxon>Moraxellaceae</taxon>
        <taxon>Acinetobacter</taxon>
        <taxon>Acinetobacter calcoaceticus/baumannii complex</taxon>
    </lineage>
</organism>
<sequence>TLPMTTALEMLIADGKAPRVSAATVARVMKQNMCHPKQLATPSAHTQQKSLHPNHVWQVDASVCVLFYLPKGGMQVMDEKKFYKNKPANVKKIENDRVIRYVMTDHYSGSIYVEYVYGSESSENLIEIFLNAIQRRSAQE</sequence>
<comment type="caution">
    <text evidence="1">The sequence shown here is derived from an EMBL/GenBank/DDBJ whole genome shotgun (WGS) entry which is preliminary data.</text>
</comment>
<name>A0ABD5DEQ6_ACIBA</name>
<protein>
    <submittedName>
        <fullName evidence="1">Transposase</fullName>
    </submittedName>
</protein>
<gene>
    <name evidence="1" type="ORF">FPK87_21190</name>
</gene>
<dbReference type="EMBL" id="VMBB01000223">
    <property type="protein sequence ID" value="MDR8262942.1"/>
    <property type="molecule type" value="Genomic_DNA"/>
</dbReference>
<dbReference type="AlphaFoldDB" id="A0ABD5DEQ6"/>
<evidence type="ECO:0000313" key="1">
    <source>
        <dbReference type="EMBL" id="MDR8262942.1"/>
    </source>
</evidence>
<proteinExistence type="predicted"/>